<feature type="region of interest" description="Disordered" evidence="4">
    <location>
        <begin position="1"/>
        <end position="34"/>
    </location>
</feature>
<dbReference type="KEGG" id="mmar:MODMU_5107"/>
<dbReference type="AlphaFoldDB" id="I4F4C3"/>
<name>I4F4C3_MODI5</name>
<dbReference type="EMBL" id="FO203431">
    <property type="protein sequence ID" value="CCH90486.1"/>
    <property type="molecule type" value="Genomic_DNA"/>
</dbReference>
<dbReference type="Gene3D" id="2.60.130.10">
    <property type="entry name" value="Aromatic compound dioxygenase"/>
    <property type="match status" value="1"/>
</dbReference>
<dbReference type="PATRIC" id="fig|477641.3.peg.4800"/>
<reference evidence="6 7" key="1">
    <citation type="journal article" date="2012" name="J. Bacteriol.">
        <title>Genome Sequence of Radiation-Resistant Modestobacter marinus Strain BC501, a Representative Actinobacterium That Thrives on Calcareous Stone Surfaces.</title>
        <authorList>
            <person name="Normand P."/>
            <person name="Gury J."/>
            <person name="Pujic P."/>
            <person name="Chouaia B."/>
            <person name="Crotti E."/>
            <person name="Brusetti L."/>
            <person name="Daffonchio D."/>
            <person name="Vacherie B."/>
            <person name="Barbe V."/>
            <person name="Medigue C."/>
            <person name="Calteau A."/>
            <person name="Ghodhbane-Gtari F."/>
            <person name="Essoussi I."/>
            <person name="Nouioui I."/>
            <person name="Abbassi-Ghozzi I."/>
            <person name="Gtari M."/>
        </authorList>
    </citation>
    <scope>NUCLEOTIDE SEQUENCE [LARGE SCALE GENOMIC DNA]</scope>
    <source>
        <strain evidence="7">BC 501</strain>
    </source>
</reference>
<evidence type="ECO:0000256" key="4">
    <source>
        <dbReference type="SAM" id="MobiDB-lite"/>
    </source>
</evidence>
<dbReference type="PANTHER" id="PTHR33711:SF9">
    <property type="entry name" value="PROTOCATECHUATE 3,4-DIOXYGENASE ALPHA CHAIN"/>
    <property type="match status" value="1"/>
</dbReference>
<dbReference type="InterPro" id="IPR050770">
    <property type="entry name" value="Intradiol_RC_Dioxygenase"/>
</dbReference>
<dbReference type="GO" id="GO:0008199">
    <property type="term" value="F:ferric iron binding"/>
    <property type="evidence" value="ECO:0007669"/>
    <property type="project" value="InterPro"/>
</dbReference>
<dbReference type="OrthoDB" id="4417174at2"/>
<evidence type="ECO:0000256" key="1">
    <source>
        <dbReference type="ARBA" id="ARBA00007825"/>
    </source>
</evidence>
<dbReference type="NCBIfam" id="TIGR02423">
    <property type="entry name" value="protocat_alph"/>
    <property type="match status" value="1"/>
</dbReference>
<gene>
    <name evidence="6" type="primary">pcaG</name>
    <name evidence="6" type="ordered locus">MODMU_5107</name>
</gene>
<dbReference type="PANTHER" id="PTHR33711">
    <property type="entry name" value="DIOXYGENASE, PUTATIVE (AFU_ORTHOLOGUE AFUA_2G02910)-RELATED"/>
    <property type="match status" value="1"/>
</dbReference>
<dbReference type="SUPFAM" id="SSF49482">
    <property type="entry name" value="Aromatic compound dioxygenase"/>
    <property type="match status" value="1"/>
</dbReference>
<evidence type="ECO:0000313" key="7">
    <source>
        <dbReference type="Proteomes" id="UP000006461"/>
    </source>
</evidence>
<protein>
    <submittedName>
        <fullName evidence="6">Protocatechuate 3,4-dioxygenase alpha chain</fullName>
        <ecNumber evidence="6">1.13.11.3</ecNumber>
    </submittedName>
</protein>
<evidence type="ECO:0000313" key="6">
    <source>
        <dbReference type="EMBL" id="CCH90486.1"/>
    </source>
</evidence>
<feature type="compositionally biased region" description="Polar residues" evidence="4">
    <location>
        <begin position="1"/>
        <end position="11"/>
    </location>
</feature>
<dbReference type="GO" id="GO:0018578">
    <property type="term" value="F:protocatechuate 3,4-dioxygenase activity"/>
    <property type="evidence" value="ECO:0007669"/>
    <property type="project" value="UniProtKB-EC"/>
</dbReference>
<dbReference type="OMA" id="GMVEIWQ"/>
<accession>I4F4C3</accession>
<dbReference type="HOGENOM" id="CLU_027719_7_1_11"/>
<comment type="similarity">
    <text evidence="1">Belongs to the intradiol ring-cleavage dioxygenase family.</text>
</comment>
<evidence type="ECO:0000256" key="3">
    <source>
        <dbReference type="ARBA" id="ARBA00023002"/>
    </source>
</evidence>
<dbReference type="Pfam" id="PF00775">
    <property type="entry name" value="Dioxygenase_C"/>
    <property type="match status" value="1"/>
</dbReference>
<feature type="domain" description="Intradiol ring-cleavage dioxygenases" evidence="5">
    <location>
        <begin position="69"/>
        <end position="201"/>
    </location>
</feature>
<dbReference type="InterPro" id="IPR015889">
    <property type="entry name" value="Intradiol_dOase_core"/>
</dbReference>
<keyword evidence="7" id="KW-1185">Reference proteome</keyword>
<dbReference type="STRING" id="477641.MODMU_5107"/>
<proteinExistence type="inferred from homology"/>
<dbReference type="eggNOG" id="COG3485">
    <property type="taxonomic scope" value="Bacteria"/>
</dbReference>
<evidence type="ECO:0000256" key="2">
    <source>
        <dbReference type="ARBA" id="ARBA00022964"/>
    </source>
</evidence>
<dbReference type="Proteomes" id="UP000006461">
    <property type="component" value="Chromosome"/>
</dbReference>
<dbReference type="InterPro" id="IPR000627">
    <property type="entry name" value="Intradiol_dOase_C"/>
</dbReference>
<sequence length="227" mass="24595">MSIDHLSQQVRDANEENDRRPGTPRRGSGFLDEPFQLGLTPSATVGPYLSIGLTWADGPYAVAEGTEGAIWLRGRVFDGAGDLVPDALIETWQADPDGRFDHPDAPAGERRFPGFRGLGRSSTVTPAGEYGVLTLKPGRVDDGKGGLQAPHVDVSVFARGLLDRVVTRIYFADEAEANAQDDVLRSLPDDESRQTLLAQPSADGYVLDIHLQDCTDKGMRETVFFAV</sequence>
<dbReference type="EC" id="1.13.11.3" evidence="6"/>
<evidence type="ECO:0000259" key="5">
    <source>
        <dbReference type="Pfam" id="PF00775"/>
    </source>
</evidence>
<feature type="compositionally biased region" description="Basic and acidic residues" evidence="4">
    <location>
        <begin position="12"/>
        <end position="21"/>
    </location>
</feature>
<keyword evidence="3 6" id="KW-0560">Oxidoreductase</keyword>
<organism evidence="6 7">
    <name type="scientific">Modestobacter italicus (strain DSM 44449 / CECT 9708 / BC 501)</name>
    <dbReference type="NCBI Taxonomy" id="2732864"/>
    <lineage>
        <taxon>Bacteria</taxon>
        <taxon>Bacillati</taxon>
        <taxon>Actinomycetota</taxon>
        <taxon>Actinomycetes</taxon>
        <taxon>Geodermatophilales</taxon>
        <taxon>Geodermatophilaceae</taxon>
        <taxon>Modestobacter</taxon>
    </lineage>
</organism>
<keyword evidence="2" id="KW-0223">Dioxygenase</keyword>
<dbReference type="InterPro" id="IPR012786">
    <property type="entry name" value="Protocat_dOase_a"/>
</dbReference>